<evidence type="ECO:0000256" key="5">
    <source>
        <dbReference type="ARBA" id="ARBA00022679"/>
    </source>
</evidence>
<dbReference type="HOGENOM" id="CLU_021018_1_0_6"/>
<dbReference type="SUPFAM" id="SSF53686">
    <property type="entry name" value="Tryptophan synthase beta subunit-like PLP-dependent enzymes"/>
    <property type="match status" value="1"/>
</dbReference>
<comment type="cofactor">
    <cofactor evidence="1">
        <name>pyridoxal 5'-phosphate</name>
        <dbReference type="ChEBI" id="CHEBI:597326"/>
    </cofactor>
</comment>
<dbReference type="NCBIfam" id="TIGR03945">
    <property type="entry name" value="PLP_SbnA_fam"/>
    <property type="match status" value="1"/>
</dbReference>
<name>A0A077Q1H2_XENBV</name>
<evidence type="ECO:0000256" key="1">
    <source>
        <dbReference type="ARBA" id="ARBA00001933"/>
    </source>
</evidence>
<dbReference type="InterPro" id="IPR036052">
    <property type="entry name" value="TrpB-like_PALP_sf"/>
</dbReference>
<organism evidence="9">
    <name type="scientific">Xenorhabdus bovienii str. kraussei Becker Underwood</name>
    <dbReference type="NCBI Taxonomy" id="1398204"/>
    <lineage>
        <taxon>Bacteria</taxon>
        <taxon>Pseudomonadati</taxon>
        <taxon>Pseudomonadota</taxon>
        <taxon>Gammaproteobacteria</taxon>
        <taxon>Enterobacterales</taxon>
        <taxon>Morganellaceae</taxon>
        <taxon>Xenorhabdus</taxon>
    </lineage>
</organism>
<keyword evidence="5" id="KW-0808">Transferase</keyword>
<dbReference type="PANTHER" id="PTHR10314">
    <property type="entry name" value="CYSTATHIONINE BETA-SYNTHASE"/>
    <property type="match status" value="1"/>
</dbReference>
<dbReference type="EMBL" id="CBSZ010000433">
    <property type="protein sequence ID" value="CDH26801.1"/>
    <property type="molecule type" value="Genomic_DNA"/>
</dbReference>
<evidence type="ECO:0000256" key="7">
    <source>
        <dbReference type="ARBA" id="ARBA00047931"/>
    </source>
</evidence>
<dbReference type="Proteomes" id="UP000028493">
    <property type="component" value="Unassembled WGS sequence"/>
</dbReference>
<evidence type="ECO:0000256" key="3">
    <source>
        <dbReference type="ARBA" id="ARBA00011738"/>
    </source>
</evidence>
<evidence type="ECO:0000313" key="9">
    <source>
        <dbReference type="EMBL" id="CDH26801.1"/>
    </source>
</evidence>
<comment type="pathway">
    <text evidence="2">Amino-acid biosynthesis; L-cysteine biosynthesis; L-cysteine from L-serine: step 2/2.</text>
</comment>
<accession>A0A077Q1H2</accession>
<dbReference type="Gene3D" id="3.40.50.1100">
    <property type="match status" value="2"/>
</dbReference>
<comment type="caution">
    <text evidence="9">The sequence shown here is derived from an EMBL/GenBank/DDBJ whole genome shotgun (WGS) entry which is preliminary data.</text>
</comment>
<dbReference type="InterPro" id="IPR023927">
    <property type="entry name" value="SbnA"/>
</dbReference>
<evidence type="ECO:0000256" key="4">
    <source>
        <dbReference type="ARBA" id="ARBA00012681"/>
    </source>
</evidence>
<keyword evidence="6" id="KW-0663">Pyridoxal phosphate</keyword>
<dbReference type="InterPro" id="IPR050214">
    <property type="entry name" value="Cys_Synth/Cystath_Beta-Synth"/>
</dbReference>
<evidence type="ECO:0000256" key="2">
    <source>
        <dbReference type="ARBA" id="ARBA00004962"/>
    </source>
</evidence>
<comment type="subunit">
    <text evidence="3">Homodimer.</text>
</comment>
<feature type="domain" description="Tryptophan synthase beta chain-like PALP" evidence="8">
    <location>
        <begin position="23"/>
        <end position="290"/>
    </location>
</feature>
<dbReference type="GO" id="GO:0004124">
    <property type="term" value="F:cysteine synthase activity"/>
    <property type="evidence" value="ECO:0007669"/>
    <property type="project" value="UniProtKB-EC"/>
</dbReference>
<dbReference type="AlphaFoldDB" id="A0A077Q1H2"/>
<dbReference type="EC" id="2.5.1.47" evidence="4"/>
<dbReference type="Pfam" id="PF00291">
    <property type="entry name" value="PALP"/>
    <property type="match status" value="1"/>
</dbReference>
<dbReference type="CDD" id="cd01561">
    <property type="entry name" value="CBS_like"/>
    <property type="match status" value="1"/>
</dbReference>
<protein>
    <recommendedName>
        <fullName evidence="4">cysteine synthase</fullName>
        <ecNumber evidence="4">2.5.1.47</ecNumber>
    </recommendedName>
</protein>
<dbReference type="InterPro" id="IPR001926">
    <property type="entry name" value="TrpB-like_PALP"/>
</dbReference>
<evidence type="ECO:0000259" key="8">
    <source>
        <dbReference type="Pfam" id="PF00291"/>
    </source>
</evidence>
<evidence type="ECO:0000256" key="6">
    <source>
        <dbReference type="ARBA" id="ARBA00022898"/>
    </source>
</evidence>
<proteinExistence type="predicted"/>
<gene>
    <name evidence="9" type="ORF">XBKB1_940030</name>
</gene>
<reference evidence="9" key="1">
    <citation type="submission" date="2013-07" db="EMBL/GenBank/DDBJ databases">
        <title>Sub-species coevolution in mutualistic symbiosis.</title>
        <authorList>
            <person name="Murfin K."/>
            <person name="Klassen J."/>
            <person name="Lee M."/>
            <person name="Forst S."/>
            <person name="Stock P."/>
            <person name="Goodrich-Blair H."/>
        </authorList>
    </citation>
    <scope>NUCLEOTIDE SEQUENCE [LARGE SCALE GENOMIC DNA]</scope>
    <source>
        <strain evidence="9">Kraussei Becker Underwood</strain>
    </source>
</reference>
<comment type="catalytic activity">
    <reaction evidence="7">
        <text>O-acetyl-L-serine + hydrogen sulfide = L-cysteine + acetate</text>
        <dbReference type="Rhea" id="RHEA:14829"/>
        <dbReference type="ChEBI" id="CHEBI:29919"/>
        <dbReference type="ChEBI" id="CHEBI:30089"/>
        <dbReference type="ChEBI" id="CHEBI:35235"/>
        <dbReference type="ChEBI" id="CHEBI:58340"/>
        <dbReference type="EC" id="2.5.1.47"/>
    </reaction>
</comment>
<sequence>MIFQRSEDINSEYVFLKIDGFINGNSVYVKMENMNLGGSIKLKTARALIDAAEKKTDLKNSKHVIESSSGNLGIALSIICASRNYKFTCVVDKNTLPHTIKVMKAYGAEVVVIGKPDPEKGYLGERLNYIRQRLEGSSDLVWTNQYESIENRDAHAELTARELLSDFPVIDYLFIAAGTTGTLMGCVKTIAKESPATKIIAVDAKGSVIFGTLAAPRHIPGLGASVPPPLFDSKDVFDQVQVSEMDTVQTCRDIAQRFGFLAGGSTGTVLSAIKQYSHHIPAGSIVVMISPDGGERYIDTIYSDEWCRQRNLLNQNETPHYNYPSETANNE</sequence>